<dbReference type="EMBL" id="CM037152">
    <property type="protein sequence ID" value="KAH7836038.1"/>
    <property type="molecule type" value="Genomic_DNA"/>
</dbReference>
<organism evidence="1 2">
    <name type="scientific">Vaccinium darrowii</name>
    <dbReference type="NCBI Taxonomy" id="229202"/>
    <lineage>
        <taxon>Eukaryota</taxon>
        <taxon>Viridiplantae</taxon>
        <taxon>Streptophyta</taxon>
        <taxon>Embryophyta</taxon>
        <taxon>Tracheophyta</taxon>
        <taxon>Spermatophyta</taxon>
        <taxon>Magnoliopsida</taxon>
        <taxon>eudicotyledons</taxon>
        <taxon>Gunneridae</taxon>
        <taxon>Pentapetalae</taxon>
        <taxon>asterids</taxon>
        <taxon>Ericales</taxon>
        <taxon>Ericaceae</taxon>
        <taxon>Vaccinioideae</taxon>
        <taxon>Vaccinieae</taxon>
        <taxon>Vaccinium</taxon>
    </lineage>
</organism>
<accession>A0ACB7X5W8</accession>
<comment type="caution">
    <text evidence="1">The sequence shown here is derived from an EMBL/GenBank/DDBJ whole genome shotgun (WGS) entry which is preliminary data.</text>
</comment>
<protein>
    <submittedName>
        <fullName evidence="1">Uncharacterized protein</fullName>
    </submittedName>
</protein>
<evidence type="ECO:0000313" key="1">
    <source>
        <dbReference type="EMBL" id="KAH7836038.1"/>
    </source>
</evidence>
<keyword evidence="2" id="KW-1185">Reference proteome</keyword>
<gene>
    <name evidence="1" type="ORF">Vadar_032186</name>
</gene>
<reference evidence="1 2" key="1">
    <citation type="journal article" date="2021" name="Hortic Res">
        <title>High-quality reference genome and annotation aids understanding of berry development for evergreen blueberry (Vaccinium darrowii).</title>
        <authorList>
            <person name="Yu J."/>
            <person name="Hulse-Kemp A.M."/>
            <person name="Babiker E."/>
            <person name="Staton M."/>
        </authorList>
    </citation>
    <scope>NUCLEOTIDE SEQUENCE [LARGE SCALE GENOMIC DNA]</scope>
    <source>
        <strain evidence="2">cv. NJ 8807/NJ 8810</strain>
        <tissue evidence="1">Young leaf</tissue>
    </source>
</reference>
<proteinExistence type="predicted"/>
<sequence>MHSKFSVTHLNPWPSLRIIPYSHGYPCEIKCCAGNSRPPPPSSSSSDHKFKFRLVGQSWVDKPWKLNEIDSTAVHETLNQWLSKTQDFLNEVTSPLVKTVHDGKPNPGHIFDTQDTDDIFMAEQTIDSATPNGNLSLAAIVSIEQFSRMNGSTGLKMQKIFKALVPESVYNDSRNLVEYCCFRFLSRDSSEIHPCLKEPAFRRLIFITMLAWQKPNSKEKDPQAIASEKTSFQRRHVLEEAFARIAPAVSGVADRSTAHNLFRALAGDEQGISFNKWSTYIDELLKVHEGRKSYELQGGPQHTNERILCLGLSRKRPVLKWENNIAWPGKLTLTDNALYFERVGLAGQKGVVRLDLTRPASRVEKTRVGPFGTDLFDSAISVSAGAESNNWVLEFVDLGGEMRRDVWYAFIYEVIALHKFVREFGPKDGDQAVYNVYGAHKGKARATAYAINGIARLQALHFMRKVIEDPIKLVQFAYLQNAPYGDVVCQTLAVNCWGGQLVTKFSEGVFLPGQGVENSNEVSDGQSHVFDIDGSVYLRKWMRSPSWDSSASAAFWKNSSVRHGVVLSKNLVVADMTLVEKAAITCKERFREVEKTQATIYAAMLEGIPSNIDLFKELVLPLTVTAKSLDKLRRWEEPHLTAAFLAFAYAIIFRNLLSYIFPTTLMILAAGLLLLKGLREQGRLGRYFGKITIHDQPPSNTIQKIMALKEAMHEVEKYLQNLNVSLLKIRTIFVAGQPQITTEVALILLMSSAVLLIVPFKYILGFLLFDVFTRELEFRRQMVMKFRRLLKERWDAVPAAPVVVLPYEGDETSAPNQKREIDDIETRINTEQV</sequence>
<evidence type="ECO:0000313" key="2">
    <source>
        <dbReference type="Proteomes" id="UP000828048"/>
    </source>
</evidence>
<dbReference type="Proteomes" id="UP000828048">
    <property type="component" value="Chromosome 2"/>
</dbReference>
<name>A0ACB7X5W8_9ERIC</name>